<dbReference type="InterPro" id="IPR043502">
    <property type="entry name" value="DNA/RNA_pol_sf"/>
</dbReference>
<dbReference type="InterPro" id="IPR000477">
    <property type="entry name" value="RT_dom"/>
</dbReference>
<comment type="caution">
    <text evidence="11">The sequence shown here is derived from an EMBL/GenBank/DDBJ whole genome shotgun (WGS) entry which is preliminary data.</text>
</comment>
<gene>
    <name evidence="11" type="primary">ltrA</name>
    <name evidence="11" type="ORF">E0F88_33410</name>
</gene>
<keyword evidence="7" id="KW-0051">Antiviral defense</keyword>
<dbReference type="NCBIfam" id="TIGR04416">
    <property type="entry name" value="group_II_RT_mat"/>
    <property type="match status" value="1"/>
</dbReference>
<keyword evidence="2 11" id="KW-0808">Transferase</keyword>
<comment type="catalytic activity">
    <reaction evidence="9">
        <text>DNA(n) + a 2'-deoxyribonucleoside 5'-triphosphate = DNA(n+1) + diphosphate</text>
        <dbReference type="Rhea" id="RHEA:22508"/>
        <dbReference type="Rhea" id="RHEA-COMP:17339"/>
        <dbReference type="Rhea" id="RHEA-COMP:17340"/>
        <dbReference type="ChEBI" id="CHEBI:33019"/>
        <dbReference type="ChEBI" id="CHEBI:61560"/>
        <dbReference type="ChEBI" id="CHEBI:173112"/>
        <dbReference type="EC" id="2.7.7.49"/>
    </reaction>
</comment>
<dbReference type="PRINTS" id="PR00866">
    <property type="entry name" value="RNADNAPOLMS"/>
</dbReference>
<keyword evidence="4" id="KW-0479">Metal-binding</keyword>
<dbReference type="OrthoDB" id="9780724at2"/>
<name>A0A4R5D3E6_9BACT</name>
<dbReference type="InterPro" id="IPR000123">
    <property type="entry name" value="Reverse_transcriptase_msDNA"/>
</dbReference>
<dbReference type="GO" id="GO:0003964">
    <property type="term" value="F:RNA-directed DNA polymerase activity"/>
    <property type="evidence" value="ECO:0007669"/>
    <property type="project" value="UniProtKB-KW"/>
</dbReference>
<dbReference type="PANTHER" id="PTHR34047">
    <property type="entry name" value="NUCLEAR INTRON MATURASE 1, MITOCHONDRIAL-RELATED"/>
    <property type="match status" value="1"/>
</dbReference>
<protein>
    <recommendedName>
        <fullName evidence="1">RNA-directed DNA polymerase</fullName>
        <ecNumber evidence="1">2.7.7.49</ecNumber>
    </recommendedName>
</protein>
<dbReference type="SUPFAM" id="SSF56672">
    <property type="entry name" value="DNA/RNA polymerases"/>
    <property type="match status" value="1"/>
</dbReference>
<evidence type="ECO:0000256" key="6">
    <source>
        <dbReference type="ARBA" id="ARBA00022918"/>
    </source>
</evidence>
<dbReference type="InterPro" id="IPR043128">
    <property type="entry name" value="Rev_trsase/Diguanyl_cyclase"/>
</dbReference>
<organism evidence="11 12">
    <name type="scientific">Dyadobacter psychrotolerans</name>
    <dbReference type="NCBI Taxonomy" id="2541721"/>
    <lineage>
        <taxon>Bacteria</taxon>
        <taxon>Pseudomonadati</taxon>
        <taxon>Bacteroidota</taxon>
        <taxon>Cytophagia</taxon>
        <taxon>Cytophagales</taxon>
        <taxon>Spirosomataceae</taxon>
        <taxon>Dyadobacter</taxon>
    </lineage>
</organism>
<keyword evidence="6 11" id="KW-0695">RNA-directed DNA polymerase</keyword>
<dbReference type="EMBL" id="SMFL01000034">
    <property type="protein sequence ID" value="TDE07879.1"/>
    <property type="molecule type" value="Genomic_DNA"/>
</dbReference>
<dbReference type="PROSITE" id="PS50878">
    <property type="entry name" value="RT_POL"/>
    <property type="match status" value="1"/>
</dbReference>
<dbReference type="GO" id="GO:0003723">
    <property type="term" value="F:RNA binding"/>
    <property type="evidence" value="ECO:0007669"/>
    <property type="project" value="InterPro"/>
</dbReference>
<evidence type="ECO:0000256" key="7">
    <source>
        <dbReference type="ARBA" id="ARBA00023118"/>
    </source>
</evidence>
<dbReference type="AlphaFoldDB" id="A0A4R5D3E6"/>
<keyword evidence="3 11" id="KW-0548">Nucleotidyltransferase</keyword>
<accession>A0A4R5D3E6</accession>
<evidence type="ECO:0000256" key="2">
    <source>
        <dbReference type="ARBA" id="ARBA00022679"/>
    </source>
</evidence>
<proteinExistence type="inferred from homology"/>
<dbReference type="PANTHER" id="PTHR34047:SF3">
    <property type="entry name" value="BLR2052 PROTEIN"/>
    <property type="match status" value="1"/>
</dbReference>
<evidence type="ECO:0000259" key="10">
    <source>
        <dbReference type="PROSITE" id="PS50878"/>
    </source>
</evidence>
<comment type="similarity">
    <text evidence="8">Belongs to the bacterial reverse transcriptase family.</text>
</comment>
<evidence type="ECO:0000256" key="3">
    <source>
        <dbReference type="ARBA" id="ARBA00022695"/>
    </source>
</evidence>
<dbReference type="CDD" id="cd01651">
    <property type="entry name" value="RT_G2_intron"/>
    <property type="match status" value="1"/>
</dbReference>
<dbReference type="Proteomes" id="UP000294850">
    <property type="component" value="Unassembled WGS sequence"/>
</dbReference>
<dbReference type="EC" id="2.7.7.49" evidence="1"/>
<evidence type="ECO:0000256" key="5">
    <source>
        <dbReference type="ARBA" id="ARBA00022842"/>
    </source>
</evidence>
<dbReference type="GO" id="GO:0051607">
    <property type="term" value="P:defense response to virus"/>
    <property type="evidence" value="ECO:0007669"/>
    <property type="project" value="UniProtKB-KW"/>
</dbReference>
<evidence type="ECO:0000313" key="12">
    <source>
        <dbReference type="Proteomes" id="UP000294850"/>
    </source>
</evidence>
<sequence length="442" mass="51210">MKEEGRRTIIRFSLRGKLIFFFFRRIQLMKTRAFNISKEAVWSAYKRVKANRGSAGVDEVSLKEFDKDLKNNLYKLWARMCSGSYMPPPVLLVEIPKKDGGVRPLGIPTVSDRIAQTVVKQALETDLDKLFHEDSYGYRPGKSAIDAIGKCRSRCWQYNWVVDLDIKGFFNNIPHDLLLKALERHTSVRWHLLYIKRWLSAPVQQKDGSLHTSEKGTPQGAVVSPLLANLFLHYCMDKWLTLNYPKCPFERYADDAVIHCRTETEAKSLMESLSQRLKDCGLELHPEKTKVVYCKDGKRKGDYEIKSFDFLGYGFQPRLCRSKTGMSFVSFTPAISKKSQKHILEKVRESKQLQQSQSDLVSIAEELNPKLRGWINYYGKYRKSKLDQILSLVDIRIARWARKKYKKLHGSIQMSLKWVGKVKKSMPNLFVHWRVKPCTTSG</sequence>
<keyword evidence="12" id="KW-1185">Reference proteome</keyword>
<evidence type="ECO:0000256" key="1">
    <source>
        <dbReference type="ARBA" id="ARBA00012493"/>
    </source>
</evidence>
<dbReference type="InterPro" id="IPR030931">
    <property type="entry name" value="Group_II_RT_mat"/>
</dbReference>
<dbReference type="Gene3D" id="3.30.70.270">
    <property type="match status" value="1"/>
</dbReference>
<evidence type="ECO:0000313" key="11">
    <source>
        <dbReference type="EMBL" id="TDE07879.1"/>
    </source>
</evidence>
<reference evidence="11 12" key="1">
    <citation type="submission" date="2019-03" db="EMBL/GenBank/DDBJ databases">
        <title>Dyadobacter AR-3-6 sp. nov., isolated from arctic soil.</title>
        <authorList>
            <person name="Chaudhary D.K."/>
        </authorList>
    </citation>
    <scope>NUCLEOTIDE SEQUENCE [LARGE SCALE GENOMIC DNA]</scope>
    <source>
        <strain evidence="11 12">AR-3-6</strain>
    </source>
</reference>
<dbReference type="GO" id="GO:0046872">
    <property type="term" value="F:metal ion binding"/>
    <property type="evidence" value="ECO:0007669"/>
    <property type="project" value="UniProtKB-KW"/>
</dbReference>
<dbReference type="Pfam" id="PF00078">
    <property type="entry name" value="RVT_1"/>
    <property type="match status" value="1"/>
</dbReference>
<dbReference type="InterPro" id="IPR051083">
    <property type="entry name" value="GrpII_Intron_Splice-Mob/Def"/>
</dbReference>
<dbReference type="InterPro" id="IPR013597">
    <property type="entry name" value="Mat_intron_G2"/>
</dbReference>
<evidence type="ECO:0000256" key="9">
    <source>
        <dbReference type="ARBA" id="ARBA00048173"/>
    </source>
</evidence>
<evidence type="ECO:0000256" key="4">
    <source>
        <dbReference type="ARBA" id="ARBA00022723"/>
    </source>
</evidence>
<feature type="domain" description="Reverse transcriptase" evidence="10">
    <location>
        <begin position="76"/>
        <end position="315"/>
    </location>
</feature>
<dbReference type="Pfam" id="PF08388">
    <property type="entry name" value="GIIM"/>
    <property type="match status" value="1"/>
</dbReference>
<evidence type="ECO:0000256" key="8">
    <source>
        <dbReference type="ARBA" id="ARBA00034120"/>
    </source>
</evidence>
<keyword evidence="5" id="KW-0460">Magnesium</keyword>